<dbReference type="Pfam" id="PF03221">
    <property type="entry name" value="HTH_Tnp_Tc5"/>
    <property type="match status" value="1"/>
</dbReference>
<evidence type="ECO:0000256" key="1">
    <source>
        <dbReference type="ARBA" id="ARBA00023125"/>
    </source>
</evidence>
<dbReference type="EMBL" id="GL192344">
    <property type="protein sequence ID" value="EFB20982.1"/>
    <property type="molecule type" value="Genomic_DNA"/>
</dbReference>
<dbReference type="PROSITE" id="PS51253">
    <property type="entry name" value="HTH_CENPB"/>
    <property type="match status" value="1"/>
</dbReference>
<protein>
    <recommendedName>
        <fullName evidence="3">HTH CENPB-type domain-containing protein</fullName>
    </recommendedName>
</protein>
<dbReference type="InParanoid" id="D2GUL1"/>
<sequence>EEGMTKAKIGQKLDLLHQTLRQVVNAKEELLKEITSATPLNIYVIRKWNNFTADTEKVLVVWREDQTSHNMPLNRSLTQGKALTLFNSVEAKRGTEATEEKFEASRGWF</sequence>
<dbReference type="GO" id="GO:0003677">
    <property type="term" value="F:DNA binding"/>
    <property type="evidence" value="ECO:0007669"/>
    <property type="project" value="UniProtKB-KW"/>
</dbReference>
<evidence type="ECO:0000256" key="2">
    <source>
        <dbReference type="ARBA" id="ARBA00023242"/>
    </source>
</evidence>
<feature type="non-terminal residue" evidence="4">
    <location>
        <position position="1"/>
    </location>
</feature>
<dbReference type="InterPro" id="IPR007889">
    <property type="entry name" value="HTH_Psq"/>
</dbReference>
<keyword evidence="1" id="KW-0238">DNA-binding</keyword>
<organism evidence="4">
    <name type="scientific">Ailuropoda melanoleuca</name>
    <name type="common">Giant panda</name>
    <dbReference type="NCBI Taxonomy" id="9646"/>
    <lineage>
        <taxon>Eukaryota</taxon>
        <taxon>Metazoa</taxon>
        <taxon>Chordata</taxon>
        <taxon>Craniata</taxon>
        <taxon>Vertebrata</taxon>
        <taxon>Euteleostomi</taxon>
        <taxon>Mammalia</taxon>
        <taxon>Eutheria</taxon>
        <taxon>Laurasiatheria</taxon>
        <taxon>Carnivora</taxon>
        <taxon>Caniformia</taxon>
        <taxon>Ursidae</taxon>
        <taxon>Ailuropoda</taxon>
    </lineage>
</organism>
<name>D2GUL1_AILME</name>
<evidence type="ECO:0000259" key="3">
    <source>
        <dbReference type="PROSITE" id="PS51253"/>
    </source>
</evidence>
<dbReference type="AlphaFoldDB" id="D2GUL1"/>
<evidence type="ECO:0000313" key="4">
    <source>
        <dbReference type="EMBL" id="EFB20982.1"/>
    </source>
</evidence>
<keyword evidence="2" id="KW-0539">Nucleus</keyword>
<reference evidence="4" key="1">
    <citation type="journal article" date="2010" name="Nature">
        <title>The sequence and de novo assembly of the giant panda genome.</title>
        <authorList>
            <person name="Li R."/>
            <person name="Fan W."/>
            <person name="Tian G."/>
            <person name="Zhu H."/>
            <person name="He L."/>
            <person name="Cai J."/>
            <person name="Huang Q."/>
            <person name="Cai Q."/>
            <person name="Li B."/>
            <person name="Bai Y."/>
            <person name="Zhang Z."/>
            <person name="Zhang Y."/>
            <person name="Wang W."/>
            <person name="Li J."/>
            <person name="Wei F."/>
            <person name="Li H."/>
            <person name="Jian M."/>
            <person name="Li J."/>
            <person name="Zhang Z."/>
            <person name="Nielsen R."/>
            <person name="Li D."/>
            <person name="Gu W."/>
            <person name="Yang Z."/>
            <person name="Xuan Z."/>
            <person name="Ryder O.A."/>
            <person name="Leung F.C."/>
            <person name="Zhou Y."/>
            <person name="Cao J."/>
            <person name="Sun X."/>
            <person name="Fu Y."/>
            <person name="Fang X."/>
            <person name="Guo X."/>
            <person name="Wang B."/>
            <person name="Hou R."/>
            <person name="Shen F."/>
            <person name="Mu B."/>
            <person name="Ni P."/>
            <person name="Lin R."/>
            <person name="Qian W."/>
            <person name="Wang G."/>
            <person name="Yu C."/>
            <person name="Nie W."/>
            <person name="Wang J."/>
            <person name="Wu Z."/>
            <person name="Liang H."/>
            <person name="Min J."/>
            <person name="Wu Q."/>
            <person name="Cheng S."/>
            <person name="Ruan J."/>
            <person name="Wang M."/>
            <person name="Shi Z."/>
            <person name="Wen M."/>
            <person name="Liu B."/>
            <person name="Ren X."/>
            <person name="Zheng H."/>
            <person name="Dong D."/>
            <person name="Cook K."/>
            <person name="Shan G."/>
            <person name="Zhang H."/>
            <person name="Kosiol C."/>
            <person name="Xie X."/>
            <person name="Lu Z."/>
            <person name="Zheng H."/>
            <person name="Li Y."/>
            <person name="Steiner C.C."/>
            <person name="Lam T.T."/>
            <person name="Lin S."/>
            <person name="Zhang Q."/>
            <person name="Li G."/>
            <person name="Tian J."/>
            <person name="Gong T."/>
            <person name="Liu H."/>
            <person name="Zhang D."/>
            <person name="Fang L."/>
            <person name="Ye C."/>
            <person name="Zhang J."/>
            <person name="Hu W."/>
            <person name="Xu A."/>
            <person name="Ren Y."/>
            <person name="Zhang G."/>
            <person name="Bruford M.W."/>
            <person name="Li Q."/>
            <person name="Ma L."/>
            <person name="Guo Y."/>
            <person name="An N."/>
            <person name="Hu Y."/>
            <person name="Zheng Y."/>
            <person name="Shi Y."/>
            <person name="Li Z."/>
            <person name="Liu Q."/>
            <person name="Chen Y."/>
            <person name="Zhao J."/>
            <person name="Qu N."/>
            <person name="Zhao S."/>
            <person name="Tian F."/>
            <person name="Wang X."/>
            <person name="Wang H."/>
            <person name="Xu L."/>
            <person name="Liu X."/>
            <person name="Vinar T."/>
            <person name="Wang Y."/>
            <person name="Lam T.W."/>
            <person name="Yiu S.M."/>
            <person name="Liu S."/>
            <person name="Zhang H."/>
            <person name="Li D."/>
            <person name="Huang Y."/>
            <person name="Wang X."/>
            <person name="Yang G."/>
            <person name="Jiang Z."/>
            <person name="Wang J."/>
            <person name="Qin N."/>
            <person name="Li L."/>
            <person name="Li J."/>
            <person name="Bolund L."/>
            <person name="Kristiansen K."/>
            <person name="Wong G.K."/>
            <person name="Olson M."/>
            <person name="Zhang X."/>
            <person name="Li S."/>
            <person name="Yang H."/>
            <person name="Wang J."/>
            <person name="Wang J."/>
        </authorList>
    </citation>
    <scope>NUCLEOTIDE SEQUENCE [LARGE SCALE GENOMIC DNA]</scope>
</reference>
<feature type="domain" description="HTH CENPB-type" evidence="3">
    <location>
        <begin position="43"/>
        <end position="109"/>
    </location>
</feature>
<proteinExistence type="predicted"/>
<gene>
    <name evidence="4" type="ORF">PANDA_000339</name>
</gene>
<dbReference type="InterPro" id="IPR006600">
    <property type="entry name" value="HTH_CenpB_DNA-bd_dom"/>
</dbReference>
<dbReference type="Gene3D" id="1.10.10.60">
    <property type="entry name" value="Homeodomain-like"/>
    <property type="match status" value="1"/>
</dbReference>
<feature type="non-terminal residue" evidence="4">
    <location>
        <position position="109"/>
    </location>
</feature>
<dbReference type="InterPro" id="IPR009057">
    <property type="entry name" value="Homeodomain-like_sf"/>
</dbReference>
<dbReference type="Pfam" id="PF04218">
    <property type="entry name" value="CENP-B_N"/>
    <property type="match status" value="1"/>
</dbReference>
<dbReference type="SUPFAM" id="SSF46689">
    <property type="entry name" value="Homeodomain-like"/>
    <property type="match status" value="1"/>
</dbReference>
<accession>D2GUL1</accession>